<reference evidence="1 2" key="1">
    <citation type="submission" date="2018-03" db="EMBL/GenBank/DDBJ databases">
        <title>Whole genome sequencing of Histamine producing bacteria.</title>
        <authorList>
            <person name="Butler K."/>
        </authorList>
    </citation>
    <scope>NUCLEOTIDE SEQUENCE [LARGE SCALE GENOMIC DNA]</scope>
    <source>
        <strain evidence="1 2">DSM 19138</strain>
    </source>
</reference>
<dbReference type="EMBL" id="PYMB01000001">
    <property type="protein sequence ID" value="PSW16260.1"/>
    <property type="molecule type" value="Genomic_DNA"/>
</dbReference>
<evidence type="ECO:0000313" key="2">
    <source>
        <dbReference type="Proteomes" id="UP000241346"/>
    </source>
</evidence>
<dbReference type="Gene3D" id="3.40.30.10">
    <property type="entry name" value="Glutaredoxin"/>
    <property type="match status" value="1"/>
</dbReference>
<dbReference type="GO" id="GO:0046685">
    <property type="term" value="P:response to arsenic-containing substance"/>
    <property type="evidence" value="ECO:0007669"/>
    <property type="project" value="InterPro"/>
</dbReference>
<dbReference type="GO" id="GO:0003677">
    <property type="term" value="F:DNA binding"/>
    <property type="evidence" value="ECO:0007669"/>
    <property type="project" value="InterPro"/>
</dbReference>
<sequence length="129" mass="13665">MSTITVFDPAMCCSSGVCGPKPDQKLSVFSADLQHLESQGHKVTRYNLAQEPAAFVSNLTVKALLDAHKNEALPIIIRDGELISYGSYPSRDQLIVLVQGNNVEGNSAEGDQAENSDAKSTSCCCSGGC</sequence>
<dbReference type="NCBIfam" id="NF033727">
    <property type="entry name" value="chaperon_ArsD"/>
    <property type="match status" value="1"/>
</dbReference>
<proteinExistence type="predicted"/>
<evidence type="ECO:0000313" key="1">
    <source>
        <dbReference type="EMBL" id="PSW16260.1"/>
    </source>
</evidence>
<dbReference type="Pfam" id="PF06953">
    <property type="entry name" value="ArsD"/>
    <property type="match status" value="1"/>
</dbReference>
<organism evidence="1 2">
    <name type="scientific">Photobacterium rosenbergii</name>
    <dbReference type="NCBI Taxonomy" id="294936"/>
    <lineage>
        <taxon>Bacteria</taxon>
        <taxon>Pseudomonadati</taxon>
        <taxon>Pseudomonadota</taxon>
        <taxon>Gammaproteobacteria</taxon>
        <taxon>Vibrionales</taxon>
        <taxon>Vibrionaceae</taxon>
        <taxon>Photobacterium</taxon>
    </lineage>
</organism>
<protein>
    <submittedName>
        <fullName evidence="1">Arsenical resistance operon transcriptional repressor ArsD</fullName>
    </submittedName>
</protein>
<dbReference type="Proteomes" id="UP000241346">
    <property type="component" value="Unassembled WGS sequence"/>
</dbReference>
<dbReference type="RefSeq" id="WP_107296883.1">
    <property type="nucleotide sequence ID" value="NZ_PYMB01000001.1"/>
</dbReference>
<accession>A0A2T3NLA1</accession>
<comment type="caution">
    <text evidence="1">The sequence shown here is derived from an EMBL/GenBank/DDBJ whole genome shotgun (WGS) entry which is preliminary data.</text>
</comment>
<gene>
    <name evidence="1" type="ORF">C9J01_04470</name>
</gene>
<dbReference type="GO" id="GO:0045892">
    <property type="term" value="P:negative regulation of DNA-templated transcription"/>
    <property type="evidence" value="ECO:0007669"/>
    <property type="project" value="InterPro"/>
</dbReference>
<name>A0A2T3NLA1_9GAMM</name>
<dbReference type="AlphaFoldDB" id="A0A2T3NLA1"/>
<dbReference type="InterPro" id="IPR010712">
    <property type="entry name" value="Arsenical-R_ArsD"/>
</dbReference>
<dbReference type="OrthoDB" id="9801358at2"/>